<keyword evidence="9 11" id="KW-1133">Transmembrane helix</keyword>
<dbReference type="EMBL" id="DTAI01000104">
    <property type="protein sequence ID" value="HGN36624.1"/>
    <property type="molecule type" value="Genomic_DNA"/>
</dbReference>
<evidence type="ECO:0000256" key="2">
    <source>
        <dbReference type="ARBA" id="ARBA00004651"/>
    </source>
</evidence>
<feature type="transmembrane region" description="Helical" evidence="11">
    <location>
        <begin position="91"/>
        <end position="111"/>
    </location>
</feature>
<feature type="transmembrane region" description="Helical" evidence="11">
    <location>
        <begin position="12"/>
        <end position="30"/>
    </location>
</feature>
<dbReference type="GO" id="GO:0005886">
    <property type="term" value="C:plasma membrane"/>
    <property type="evidence" value="ECO:0007669"/>
    <property type="project" value="UniProtKB-SubCell"/>
</dbReference>
<dbReference type="UniPathway" id="UPA00148"/>
<evidence type="ECO:0000256" key="5">
    <source>
        <dbReference type="ARBA" id="ARBA00016185"/>
    </source>
</evidence>
<dbReference type="AlphaFoldDB" id="A0A7J3JSP2"/>
<gene>
    <name evidence="11" type="primary">cobD</name>
    <name evidence="12" type="ORF">ENT87_03635</name>
    <name evidence="13" type="ORF">ENU30_06925</name>
</gene>
<keyword evidence="10 11" id="KW-0472">Membrane</keyword>
<protein>
    <recommendedName>
        <fullName evidence="5 11">Probable cobalamin biosynthesis protein CobD</fullName>
    </recommendedName>
</protein>
<comment type="subcellular location">
    <subcellularLocation>
        <location evidence="2 11">Cell membrane</location>
        <topology evidence="2 11">Multi-pass membrane protein</topology>
    </subcellularLocation>
</comment>
<accession>A0A7J3JSP2</accession>
<evidence type="ECO:0000313" key="13">
    <source>
        <dbReference type="EMBL" id="HGQ18684.1"/>
    </source>
</evidence>
<evidence type="ECO:0000256" key="4">
    <source>
        <dbReference type="ARBA" id="ARBA00006263"/>
    </source>
</evidence>
<reference evidence="13" key="1">
    <citation type="journal article" date="2020" name="mSystems">
        <title>Genome- and Community-Level Interaction Insights into Carbon Utilization and Element Cycling Functions of Hydrothermarchaeota in Hydrothermal Sediment.</title>
        <authorList>
            <person name="Zhou Z."/>
            <person name="Liu Y."/>
            <person name="Xu W."/>
            <person name="Pan J."/>
            <person name="Luo Z.H."/>
            <person name="Li M."/>
        </authorList>
    </citation>
    <scope>NUCLEOTIDE SEQUENCE [LARGE SCALE GENOMIC DNA]</scope>
    <source>
        <strain evidence="12">SpSt-618</strain>
        <strain evidence="13">SpSt-657</strain>
    </source>
</reference>
<evidence type="ECO:0000256" key="1">
    <source>
        <dbReference type="ARBA" id="ARBA00003384"/>
    </source>
</evidence>
<dbReference type="NCBIfam" id="NF002281">
    <property type="entry name" value="PRK01209.2-5"/>
    <property type="match status" value="1"/>
</dbReference>
<dbReference type="PANTHER" id="PTHR34308:SF1">
    <property type="entry name" value="COBALAMIN BIOSYNTHESIS PROTEIN CBIB"/>
    <property type="match status" value="1"/>
</dbReference>
<dbReference type="Pfam" id="PF03186">
    <property type="entry name" value="CobD_Cbib"/>
    <property type="match status" value="1"/>
</dbReference>
<comment type="pathway">
    <text evidence="3 11">Cofactor biosynthesis; adenosylcobalamin biosynthesis.</text>
</comment>
<dbReference type="InterPro" id="IPR004485">
    <property type="entry name" value="Cobalamin_biosynth_CobD/CbiB"/>
</dbReference>
<organism evidence="13">
    <name type="scientific">Ignisphaera aggregans</name>
    <dbReference type="NCBI Taxonomy" id="334771"/>
    <lineage>
        <taxon>Archaea</taxon>
        <taxon>Thermoproteota</taxon>
        <taxon>Thermoprotei</taxon>
        <taxon>Desulfurococcales</taxon>
        <taxon>Desulfurococcaceae</taxon>
        <taxon>Ignisphaera</taxon>
    </lineage>
</organism>
<sequence>MCIIPDFLYPKDSYLLISAILVAHILDYLYPFHKGFLLTIHPVHTSYILAIKIGKRYSSKMRGIATWFIVVSTHLIVYSVLLYIAWLTNPLLWIVVAGWIIKVSLSLRLLISIVKNVTECVHLNDWWCARFWTQQIVRRDVYKIDEIHVVSAAIESLAESFVDGYTSPLFYILLLGPIGALLQRISNTLDGALGFKTAEYREVGWFSARVDTLINFIAARLTAFTIILLAPFAKTSIRYAFNIWRDYRRATESLNAGHPISAIAGVLMVRLEKIGSYTIGKGVRELDENALKIGLRIVTLAAIIWLLSLCLTIYLLF</sequence>
<dbReference type="GO" id="GO:0048472">
    <property type="term" value="F:threonine-phosphate decarboxylase activity"/>
    <property type="evidence" value="ECO:0007669"/>
    <property type="project" value="InterPro"/>
</dbReference>
<feature type="transmembrane region" description="Helical" evidence="11">
    <location>
        <begin position="65"/>
        <end position="85"/>
    </location>
</feature>
<feature type="transmembrane region" description="Helical" evidence="11">
    <location>
        <begin position="293"/>
        <end position="316"/>
    </location>
</feature>
<evidence type="ECO:0000256" key="10">
    <source>
        <dbReference type="ARBA" id="ARBA00023136"/>
    </source>
</evidence>
<feature type="transmembrane region" description="Helical" evidence="11">
    <location>
        <begin position="213"/>
        <end position="233"/>
    </location>
</feature>
<evidence type="ECO:0000256" key="9">
    <source>
        <dbReference type="ARBA" id="ARBA00022989"/>
    </source>
</evidence>
<evidence type="ECO:0000256" key="6">
    <source>
        <dbReference type="ARBA" id="ARBA00022475"/>
    </source>
</evidence>
<dbReference type="HAMAP" id="MF_00024">
    <property type="entry name" value="CobD_CbiB"/>
    <property type="match status" value="1"/>
</dbReference>
<dbReference type="GO" id="GO:0015420">
    <property type="term" value="F:ABC-type vitamin B12 transporter activity"/>
    <property type="evidence" value="ECO:0007669"/>
    <property type="project" value="UniProtKB-UniRule"/>
</dbReference>
<keyword evidence="6 11" id="KW-1003">Cell membrane</keyword>
<proteinExistence type="inferred from homology"/>
<evidence type="ECO:0000256" key="3">
    <source>
        <dbReference type="ARBA" id="ARBA00004953"/>
    </source>
</evidence>
<comment type="similarity">
    <text evidence="4 11">Belongs to the CobD/CbiB family.</text>
</comment>
<comment type="function">
    <text evidence="1 11">Converts cobyric acid to cobinamide by the addition of aminopropanol on the F carboxylic group.</text>
</comment>
<dbReference type="GO" id="GO:0009236">
    <property type="term" value="P:cobalamin biosynthetic process"/>
    <property type="evidence" value="ECO:0007669"/>
    <property type="project" value="UniProtKB-UniRule"/>
</dbReference>
<evidence type="ECO:0000256" key="8">
    <source>
        <dbReference type="ARBA" id="ARBA00022692"/>
    </source>
</evidence>
<name>A0A7J3JSP2_9CREN</name>
<evidence type="ECO:0000256" key="11">
    <source>
        <dbReference type="HAMAP-Rule" id="MF_00024"/>
    </source>
</evidence>
<evidence type="ECO:0000256" key="7">
    <source>
        <dbReference type="ARBA" id="ARBA00022573"/>
    </source>
</evidence>
<keyword evidence="8 11" id="KW-0812">Transmembrane</keyword>
<dbReference type="EMBL" id="DTBZ01000131">
    <property type="protein sequence ID" value="HGQ18684.1"/>
    <property type="molecule type" value="Genomic_DNA"/>
</dbReference>
<comment type="caution">
    <text evidence="13">The sequence shown here is derived from an EMBL/GenBank/DDBJ whole genome shotgun (WGS) entry which is preliminary data.</text>
</comment>
<evidence type="ECO:0000313" key="12">
    <source>
        <dbReference type="EMBL" id="HGN36624.1"/>
    </source>
</evidence>
<dbReference type="PANTHER" id="PTHR34308">
    <property type="entry name" value="COBALAMIN BIOSYNTHESIS PROTEIN CBIB"/>
    <property type="match status" value="1"/>
</dbReference>
<keyword evidence="7 11" id="KW-0169">Cobalamin biosynthesis</keyword>